<proteinExistence type="predicted"/>
<dbReference type="AlphaFoldDB" id="A0A081RPC4"/>
<gene>
    <name evidence="3" type="ORF">AAA799N04_00445</name>
</gene>
<dbReference type="PROSITE" id="PS50966">
    <property type="entry name" value="ZF_SWIM"/>
    <property type="match status" value="1"/>
</dbReference>
<dbReference type="GO" id="GO:0008270">
    <property type="term" value="F:zinc ion binding"/>
    <property type="evidence" value="ECO:0007669"/>
    <property type="project" value="UniProtKB-KW"/>
</dbReference>
<organism evidence="3 4">
    <name type="scientific">Marine Group I thaumarchaeote SCGC AAA799-N04</name>
    <dbReference type="NCBI Taxonomy" id="1502293"/>
    <lineage>
        <taxon>Archaea</taxon>
        <taxon>Nitrososphaerota</taxon>
        <taxon>Marine Group I</taxon>
    </lineage>
</organism>
<dbReference type="PANTHER" id="PTHR28498:SF1">
    <property type="entry name" value="ZINC FINGER SWIM DOMAIN-CONTAINING PROTEIN 7"/>
    <property type="match status" value="1"/>
</dbReference>
<name>A0A081RPC4_9ARCH</name>
<feature type="domain" description="SWIM-type" evidence="2">
    <location>
        <begin position="30"/>
        <end position="75"/>
    </location>
</feature>
<keyword evidence="1" id="KW-0862">Zinc</keyword>
<dbReference type="EMBL" id="JOKN01000005">
    <property type="protein sequence ID" value="KEQ57047.1"/>
    <property type="molecule type" value="Genomic_DNA"/>
</dbReference>
<keyword evidence="4" id="KW-1185">Reference proteome</keyword>
<accession>A0A081RPC4</accession>
<protein>
    <recommendedName>
        <fullName evidence="2">SWIM-type domain-containing protein</fullName>
    </recommendedName>
</protein>
<sequence>MNKDPDRIESLVSEKRVKLHVFEPSQRKIWTVVGKGEEHWVDPSGLYCSCPGFYFGKLNGKETCYHLDSVKLAQNENKVEKIIFSDDEFSDFLLGLLSDL</sequence>
<dbReference type="PATRIC" id="fig|1502293.3.peg.419"/>
<evidence type="ECO:0000256" key="1">
    <source>
        <dbReference type="PROSITE-ProRule" id="PRU00325"/>
    </source>
</evidence>
<dbReference type="InterPro" id="IPR007527">
    <property type="entry name" value="Znf_SWIM"/>
</dbReference>
<evidence type="ECO:0000313" key="4">
    <source>
        <dbReference type="Proteomes" id="UP000028059"/>
    </source>
</evidence>
<dbReference type="GO" id="GO:0000724">
    <property type="term" value="P:double-strand break repair via homologous recombination"/>
    <property type="evidence" value="ECO:0007669"/>
    <property type="project" value="TreeGrafter"/>
</dbReference>
<keyword evidence="1" id="KW-0863">Zinc-finger</keyword>
<evidence type="ECO:0000313" key="3">
    <source>
        <dbReference type="EMBL" id="KEQ57047.1"/>
    </source>
</evidence>
<dbReference type="Proteomes" id="UP000028059">
    <property type="component" value="Unassembled WGS sequence"/>
</dbReference>
<dbReference type="PANTHER" id="PTHR28498">
    <property type="entry name" value="ZINC FINGER SWIM DOMAIN-CONTAINING PROTEIN 7"/>
    <property type="match status" value="1"/>
</dbReference>
<evidence type="ECO:0000259" key="2">
    <source>
        <dbReference type="PROSITE" id="PS50966"/>
    </source>
</evidence>
<reference evidence="3 4" key="1">
    <citation type="submission" date="2014-06" db="EMBL/GenBank/DDBJ databases">
        <authorList>
            <person name="Ngugi D.K."/>
            <person name="Blom J."/>
            <person name="Alam I."/>
            <person name="Rashid M."/>
            <person name="Ba Alawi W."/>
            <person name="Zhang G."/>
            <person name="Hikmawan T."/>
            <person name="Guan Y."/>
            <person name="Antunes A."/>
            <person name="Siam R."/>
            <person name="ElDorry H."/>
            <person name="Bajic V."/>
            <person name="Stingl U."/>
        </authorList>
    </citation>
    <scope>NUCLEOTIDE SEQUENCE [LARGE SCALE GENOMIC DNA]</scope>
    <source>
        <strain evidence="3">SCGC AAA799-N04</strain>
    </source>
</reference>
<keyword evidence="1" id="KW-0479">Metal-binding</keyword>
<comment type="caution">
    <text evidence="3">The sequence shown here is derived from an EMBL/GenBank/DDBJ whole genome shotgun (WGS) entry which is preliminary data.</text>
</comment>